<dbReference type="GO" id="GO:0006368">
    <property type="term" value="P:transcription elongation by RNA polymerase II"/>
    <property type="evidence" value="ECO:0007669"/>
    <property type="project" value="EnsemblFungi"/>
</dbReference>
<dbReference type="GO" id="GO:0000445">
    <property type="term" value="C:THO complex part of transcription export complex"/>
    <property type="evidence" value="ECO:0007669"/>
    <property type="project" value="EnsemblFungi"/>
</dbReference>
<dbReference type="GO" id="GO:0034063">
    <property type="term" value="P:stress granule assembly"/>
    <property type="evidence" value="ECO:0007669"/>
    <property type="project" value="EnsemblFungi"/>
</dbReference>
<dbReference type="Proteomes" id="UP000000689">
    <property type="component" value="Chromosome 3"/>
</dbReference>
<dbReference type="OrthoDB" id="4035012at2759"/>
<dbReference type="HOGENOM" id="CLU_091043_0_0_1"/>
<dbReference type="eggNOG" id="ENOG502RXUV">
    <property type="taxonomic scope" value="Eukaryota"/>
</dbReference>
<dbReference type="GO" id="GO:0097185">
    <property type="term" value="P:cellular response to azide"/>
    <property type="evidence" value="ECO:0007669"/>
    <property type="project" value="EnsemblFungi"/>
</dbReference>
<dbReference type="GO" id="GO:0003676">
    <property type="term" value="F:nucleic acid binding"/>
    <property type="evidence" value="ECO:0007669"/>
    <property type="project" value="EnsemblFungi"/>
</dbReference>
<feature type="compositionally biased region" description="Acidic residues" evidence="1">
    <location>
        <begin position="254"/>
        <end position="268"/>
    </location>
</feature>
<dbReference type="STRING" id="1071378.G0W885"/>
<feature type="region of interest" description="Disordered" evidence="1">
    <location>
        <begin position="245"/>
        <end position="268"/>
    </location>
</feature>
<keyword evidence="3" id="KW-1185">Reference proteome</keyword>
<dbReference type="GO" id="GO:0006406">
    <property type="term" value="P:mRNA export from nucleus"/>
    <property type="evidence" value="ECO:0007669"/>
    <property type="project" value="EnsemblFungi"/>
</dbReference>
<dbReference type="RefSeq" id="XP_003669239.1">
    <property type="nucleotide sequence ID" value="XM_003669191.1"/>
</dbReference>
<dbReference type="GO" id="GO:0006310">
    <property type="term" value="P:DNA recombination"/>
    <property type="evidence" value="ECO:0007669"/>
    <property type="project" value="EnsemblFungi"/>
</dbReference>
<dbReference type="AlphaFoldDB" id="G0W885"/>
<name>G0W885_NAUDC</name>
<evidence type="ECO:0000313" key="2">
    <source>
        <dbReference type="EMBL" id="CCD23996.1"/>
    </source>
</evidence>
<evidence type="ECO:0000313" key="3">
    <source>
        <dbReference type="Proteomes" id="UP000000689"/>
    </source>
</evidence>
<gene>
    <name evidence="2" type="primary">NDAI0C03360</name>
    <name evidence="2" type="ordered locus">NDAI_0C03360</name>
</gene>
<proteinExistence type="predicted"/>
<reference evidence="2 3" key="1">
    <citation type="journal article" date="2011" name="Proc. Natl. Acad. Sci. U.S.A.">
        <title>Evolutionary erosion of yeast sex chromosomes by mating-type switching accidents.</title>
        <authorList>
            <person name="Gordon J.L."/>
            <person name="Armisen D."/>
            <person name="Proux-Wera E."/>
            <person name="Oheigeartaigh S.S."/>
            <person name="Byrne K.P."/>
            <person name="Wolfe K.H."/>
        </authorList>
    </citation>
    <scope>NUCLEOTIDE SEQUENCE [LARGE SCALE GENOMIC DNA]</scope>
    <source>
        <strain evidence="3">ATCC 10597 / BCRC 20456 / CBS 421 / NBRC 0211 / NRRL Y-12639</strain>
    </source>
</reference>
<dbReference type="Pfam" id="PF09432">
    <property type="entry name" value="THP2"/>
    <property type="match status" value="1"/>
</dbReference>
<sequence length="268" mass="31327">MPGEIETTYFDSLSEQEQHLQENYSCIKDIFKTLKQLKNKDATDDELKQNLDNLSIYYRDLTRSSIDLKYNKYQTREIQLSHLDKISNEAQTFKRKHKTIYLREYVNTTESINGKSLEYINLLQRLSVDLVRQIEISDPNVSKINVDGWNPPKKIQVLLDKFGEPDADTRELKIQVQRYLDDIKMSRAKYSLENKYSLQEKLSEVTKAVNQWRAEWDNIEMMLFGDGSNSMKNMLANVESIKSKLEEEAKAESKEEEGEGEGNDVEMT</sequence>
<dbReference type="GeneID" id="11494741"/>
<evidence type="ECO:0000256" key="1">
    <source>
        <dbReference type="SAM" id="MobiDB-lite"/>
    </source>
</evidence>
<dbReference type="InterPro" id="IPR018557">
    <property type="entry name" value="THO_cplx_su_Thp2"/>
</dbReference>
<organism evidence="2 3">
    <name type="scientific">Naumovozyma dairenensis (strain ATCC 10597 / BCRC 20456 / CBS 421 / NBRC 0211 / NRRL Y-12639)</name>
    <name type="common">Saccharomyces dairenensis</name>
    <dbReference type="NCBI Taxonomy" id="1071378"/>
    <lineage>
        <taxon>Eukaryota</taxon>
        <taxon>Fungi</taxon>
        <taxon>Dikarya</taxon>
        <taxon>Ascomycota</taxon>
        <taxon>Saccharomycotina</taxon>
        <taxon>Saccharomycetes</taxon>
        <taxon>Saccharomycetales</taxon>
        <taxon>Saccharomycetaceae</taxon>
        <taxon>Naumovozyma</taxon>
    </lineage>
</organism>
<dbReference type="GO" id="GO:0000446">
    <property type="term" value="C:nucleoplasmic THO complex"/>
    <property type="evidence" value="ECO:0007669"/>
    <property type="project" value="EnsemblFungi"/>
</dbReference>
<protein>
    <submittedName>
        <fullName evidence="2">Uncharacterized protein</fullName>
    </submittedName>
</protein>
<accession>G0W885</accession>
<dbReference type="KEGG" id="ndi:NDAI_0C03360"/>
<dbReference type="OMA" id="EWDDIEM"/>
<dbReference type="EMBL" id="HE580269">
    <property type="protein sequence ID" value="CCD23996.1"/>
    <property type="molecule type" value="Genomic_DNA"/>
</dbReference>